<accession>A0A814MKQ7</accession>
<dbReference type="PANTHER" id="PTHR19303:SF73">
    <property type="entry name" value="PROTEIN PDC2"/>
    <property type="match status" value="1"/>
</dbReference>
<dbReference type="InterPro" id="IPR036397">
    <property type="entry name" value="RNaseH_sf"/>
</dbReference>
<dbReference type="InterPro" id="IPR050863">
    <property type="entry name" value="CenT-Element_Derived"/>
</dbReference>
<feature type="domain" description="DDE-1" evidence="1">
    <location>
        <begin position="46"/>
        <end position="159"/>
    </location>
</feature>
<dbReference type="Pfam" id="PF03184">
    <property type="entry name" value="DDE_1"/>
    <property type="match status" value="1"/>
</dbReference>
<dbReference type="InterPro" id="IPR004875">
    <property type="entry name" value="DDE_SF_endonuclease_dom"/>
</dbReference>
<comment type="caution">
    <text evidence="2">The sequence shown here is derived from an EMBL/GenBank/DDBJ whole genome shotgun (WGS) entry which is preliminary data.</text>
</comment>
<name>A0A814MKQ7_9BILA</name>
<sequence length="198" mass="22501">MNSLSILVKEYELKNIYNLDESALFYRLQPNRSLATRAVSGVKTSKERVSIGVCANADGSDKRRLIVIGRYAKPRCFGNFDPNSVVDYFHNAKAWMTSIIFNAWLSKFNKKMACEKRNVLLLLDNASSHKIVGEYSNIKIHFLPPNTTSVLQPMDAGINKLVLPNLKDAIIMIQSAWTKVTSETIKNCFNHCKYFNNF</sequence>
<keyword evidence="3" id="KW-1185">Reference proteome</keyword>
<evidence type="ECO:0000313" key="3">
    <source>
        <dbReference type="Proteomes" id="UP000663879"/>
    </source>
</evidence>
<dbReference type="Gene3D" id="3.30.420.10">
    <property type="entry name" value="Ribonuclease H-like superfamily/Ribonuclease H"/>
    <property type="match status" value="1"/>
</dbReference>
<evidence type="ECO:0000313" key="2">
    <source>
        <dbReference type="EMBL" id="CAF1079694.1"/>
    </source>
</evidence>
<evidence type="ECO:0000259" key="1">
    <source>
        <dbReference type="Pfam" id="PF03184"/>
    </source>
</evidence>
<proteinExistence type="predicted"/>
<dbReference type="AlphaFoldDB" id="A0A814MKQ7"/>
<dbReference type="PANTHER" id="PTHR19303">
    <property type="entry name" value="TRANSPOSON"/>
    <property type="match status" value="1"/>
</dbReference>
<protein>
    <recommendedName>
        <fullName evidence="1">DDE-1 domain-containing protein</fullName>
    </recommendedName>
</protein>
<dbReference type="GO" id="GO:0003677">
    <property type="term" value="F:DNA binding"/>
    <property type="evidence" value="ECO:0007669"/>
    <property type="project" value="TreeGrafter"/>
</dbReference>
<dbReference type="Proteomes" id="UP000663879">
    <property type="component" value="Unassembled WGS sequence"/>
</dbReference>
<gene>
    <name evidence="2" type="ORF">OXX778_LOCUS20133</name>
</gene>
<dbReference type="GO" id="GO:0005634">
    <property type="term" value="C:nucleus"/>
    <property type="evidence" value="ECO:0007669"/>
    <property type="project" value="TreeGrafter"/>
</dbReference>
<reference evidence="2" key="1">
    <citation type="submission" date="2021-02" db="EMBL/GenBank/DDBJ databases">
        <authorList>
            <person name="Nowell W R."/>
        </authorList>
    </citation>
    <scope>NUCLEOTIDE SEQUENCE</scope>
    <source>
        <strain evidence="2">Ploen Becks lab</strain>
    </source>
</reference>
<feature type="non-terminal residue" evidence="2">
    <location>
        <position position="1"/>
    </location>
</feature>
<organism evidence="2 3">
    <name type="scientific">Brachionus calyciflorus</name>
    <dbReference type="NCBI Taxonomy" id="104777"/>
    <lineage>
        <taxon>Eukaryota</taxon>
        <taxon>Metazoa</taxon>
        <taxon>Spiralia</taxon>
        <taxon>Gnathifera</taxon>
        <taxon>Rotifera</taxon>
        <taxon>Eurotatoria</taxon>
        <taxon>Monogononta</taxon>
        <taxon>Pseudotrocha</taxon>
        <taxon>Ploima</taxon>
        <taxon>Brachionidae</taxon>
        <taxon>Brachionus</taxon>
    </lineage>
</organism>
<feature type="non-terminal residue" evidence="2">
    <location>
        <position position="198"/>
    </location>
</feature>
<dbReference type="OrthoDB" id="9909311at2759"/>
<dbReference type="EMBL" id="CAJNOC010006512">
    <property type="protein sequence ID" value="CAF1079694.1"/>
    <property type="molecule type" value="Genomic_DNA"/>
</dbReference>